<protein>
    <recommendedName>
        <fullName evidence="5 6">o-succinylbenzoate synthase</fullName>
        <ecNumber evidence="5 6">4.2.1.113</ecNumber>
    </recommendedName>
</protein>
<evidence type="ECO:0000256" key="5">
    <source>
        <dbReference type="ARBA" id="ARBA00029491"/>
    </source>
</evidence>
<dbReference type="InterPro" id="IPR013341">
    <property type="entry name" value="Mandelate_racemase_N_dom"/>
</dbReference>
<dbReference type="Proteomes" id="UP000031449">
    <property type="component" value="Chromosome"/>
</dbReference>
<dbReference type="KEGG" id="jeo:JMA_25470"/>
<dbReference type="Pfam" id="PF02746">
    <property type="entry name" value="MR_MLE_N"/>
    <property type="match status" value="1"/>
</dbReference>
<evidence type="ECO:0000256" key="4">
    <source>
        <dbReference type="ARBA" id="ARBA00023239"/>
    </source>
</evidence>
<accession>A0A0B5AV48</accession>
<reference evidence="8 9" key="1">
    <citation type="submission" date="2014-08" db="EMBL/GenBank/DDBJ databases">
        <title>Complete genome of a marine bacteria Jeotgalibacillus malaysiensis.</title>
        <authorList>
            <person name="Yaakop A.S."/>
            <person name="Chan K.-G."/>
            <person name="Goh K.M."/>
        </authorList>
    </citation>
    <scope>NUCLEOTIDE SEQUENCE [LARGE SCALE GENOMIC DNA]</scope>
    <source>
        <strain evidence="8 9">D5</strain>
    </source>
</reference>
<dbReference type="Pfam" id="PF13378">
    <property type="entry name" value="MR_MLE_C"/>
    <property type="match status" value="1"/>
</dbReference>
<gene>
    <name evidence="8" type="ORF">JMA_25470</name>
</gene>
<keyword evidence="4 8" id="KW-0456">Lyase</keyword>
<evidence type="ECO:0000256" key="6">
    <source>
        <dbReference type="NCBIfam" id="TIGR01928"/>
    </source>
</evidence>
<evidence type="ECO:0000256" key="1">
    <source>
        <dbReference type="ARBA" id="ARBA00001968"/>
    </source>
</evidence>
<dbReference type="EC" id="4.2.1.113" evidence="5 6"/>
<dbReference type="PANTHER" id="PTHR48073:SF5">
    <property type="entry name" value="O-SUCCINYLBENZOATE SYNTHASE"/>
    <property type="match status" value="1"/>
</dbReference>
<dbReference type="UniPathway" id="UPA00079"/>
<dbReference type="SUPFAM" id="SSF54826">
    <property type="entry name" value="Enolase N-terminal domain-like"/>
    <property type="match status" value="1"/>
</dbReference>
<name>A0A0B5AV48_9BACL</name>
<dbReference type="PANTHER" id="PTHR48073">
    <property type="entry name" value="O-SUCCINYLBENZOATE SYNTHASE-RELATED"/>
    <property type="match status" value="1"/>
</dbReference>
<sequence length="367" mass="40740">MNLSKAVISRISMTLKTPFHTSLGTVTEREGLVLELYDENGICGLGEGVAFSAPWYTEETVETSMLMLQQYLLPLLFQDPIQHPEELTERFASVRGNPMAKAAVDMAVWDLYARQNERPLADCIGGTRSHALAGVAIGSKNLDDLLIQAERAMKEGYHRVKVKIRPGYDLVPLKALREHFPEIQILADANSAYTGYKEDLLALDGLGLQMIEQPFSPDDLAEHAAVQLEMTTPICLDESIYSYDSAVNAIRFKSCQVINLKIGRVGGVTPAKKIHDLCMGQGIQVWCGGMLEFGISRAHNVSLSLLPGFSIPGDLSASDRYWIEDITTPELTVDHGRVKPFRGDGIGVELNRKRLDEVTIERFEYKK</sequence>
<dbReference type="AlphaFoldDB" id="A0A0B5AV48"/>
<dbReference type="NCBIfam" id="TIGR01928">
    <property type="entry name" value="menC_lowGC_arch"/>
    <property type="match status" value="1"/>
</dbReference>
<dbReference type="InterPro" id="IPR029065">
    <property type="entry name" value="Enolase_C-like"/>
</dbReference>
<keyword evidence="9" id="KW-1185">Reference proteome</keyword>
<dbReference type="OrthoDB" id="9774531at2"/>
<dbReference type="Gene3D" id="3.30.390.10">
    <property type="entry name" value="Enolase-like, N-terminal domain"/>
    <property type="match status" value="1"/>
</dbReference>
<comment type="cofactor">
    <cofactor evidence="1">
        <name>a divalent metal cation</name>
        <dbReference type="ChEBI" id="CHEBI:60240"/>
    </cofactor>
</comment>
<evidence type="ECO:0000313" key="9">
    <source>
        <dbReference type="Proteomes" id="UP000031449"/>
    </source>
</evidence>
<evidence type="ECO:0000313" key="8">
    <source>
        <dbReference type="EMBL" id="AJD91864.1"/>
    </source>
</evidence>
<dbReference type="Gene3D" id="3.20.20.120">
    <property type="entry name" value="Enolase-like C-terminal domain"/>
    <property type="match status" value="1"/>
</dbReference>
<evidence type="ECO:0000259" key="7">
    <source>
        <dbReference type="SMART" id="SM00922"/>
    </source>
</evidence>
<dbReference type="GO" id="GO:0043748">
    <property type="term" value="F:O-succinylbenzoate synthase activity"/>
    <property type="evidence" value="ECO:0007669"/>
    <property type="project" value="UniProtKB-EC"/>
</dbReference>
<dbReference type="STRING" id="1508404.JMA_25470"/>
<dbReference type="HOGENOM" id="CLU_030273_4_4_9"/>
<dbReference type="InterPro" id="IPR010197">
    <property type="entry name" value="OSBS/NAAAR"/>
</dbReference>
<proteinExistence type="predicted"/>
<dbReference type="SFLD" id="SFLDS00001">
    <property type="entry name" value="Enolase"/>
    <property type="match status" value="1"/>
</dbReference>
<feature type="domain" description="Mandelate racemase/muconate lactonizing enzyme C-terminal" evidence="7">
    <location>
        <begin position="142"/>
        <end position="233"/>
    </location>
</feature>
<dbReference type="GO" id="GO:0009234">
    <property type="term" value="P:menaquinone biosynthetic process"/>
    <property type="evidence" value="ECO:0007669"/>
    <property type="project" value="UniProtKB-UniRule"/>
</dbReference>
<evidence type="ECO:0000256" key="3">
    <source>
        <dbReference type="ARBA" id="ARBA00022842"/>
    </source>
</evidence>
<dbReference type="InterPro" id="IPR013342">
    <property type="entry name" value="Mandelate_racemase_C"/>
</dbReference>
<dbReference type="SFLD" id="SFLDG00180">
    <property type="entry name" value="muconate_cycloisomerase"/>
    <property type="match status" value="1"/>
</dbReference>
<dbReference type="CDD" id="cd03317">
    <property type="entry name" value="NAAAR"/>
    <property type="match status" value="1"/>
</dbReference>
<dbReference type="UniPathway" id="UPA01057">
    <property type="reaction ID" value="UER00165"/>
</dbReference>
<keyword evidence="3" id="KW-0460">Magnesium</keyword>
<dbReference type="GO" id="GO:0016854">
    <property type="term" value="F:racemase and epimerase activity"/>
    <property type="evidence" value="ECO:0007669"/>
    <property type="project" value="UniProtKB-ARBA"/>
</dbReference>
<dbReference type="SFLD" id="SFLDF00009">
    <property type="entry name" value="o-succinylbenzoate_synthase"/>
    <property type="match status" value="1"/>
</dbReference>
<dbReference type="SUPFAM" id="SSF51604">
    <property type="entry name" value="Enolase C-terminal domain-like"/>
    <property type="match status" value="1"/>
</dbReference>
<organism evidence="8 9">
    <name type="scientific">Jeotgalibacillus malaysiensis</name>
    <dbReference type="NCBI Taxonomy" id="1508404"/>
    <lineage>
        <taxon>Bacteria</taxon>
        <taxon>Bacillati</taxon>
        <taxon>Bacillota</taxon>
        <taxon>Bacilli</taxon>
        <taxon>Bacillales</taxon>
        <taxon>Caryophanaceae</taxon>
        <taxon>Jeotgalibacillus</taxon>
    </lineage>
</organism>
<dbReference type="InterPro" id="IPR029017">
    <property type="entry name" value="Enolase-like_N"/>
</dbReference>
<dbReference type="InterPro" id="IPR036849">
    <property type="entry name" value="Enolase-like_C_sf"/>
</dbReference>
<dbReference type="SMART" id="SM00922">
    <property type="entry name" value="MR_MLE"/>
    <property type="match status" value="1"/>
</dbReference>
<evidence type="ECO:0000256" key="2">
    <source>
        <dbReference type="ARBA" id="ARBA00022723"/>
    </source>
</evidence>
<dbReference type="GO" id="GO:0046872">
    <property type="term" value="F:metal ion binding"/>
    <property type="evidence" value="ECO:0007669"/>
    <property type="project" value="UniProtKB-KW"/>
</dbReference>
<keyword evidence="2" id="KW-0479">Metal-binding</keyword>
<dbReference type="EMBL" id="CP009416">
    <property type="protein sequence ID" value="AJD91864.1"/>
    <property type="molecule type" value="Genomic_DNA"/>
</dbReference>